<dbReference type="Proteomes" id="UP000011602">
    <property type="component" value="Unassembled WGS sequence"/>
</dbReference>
<sequence length="143" mass="15519">MARTRRSVLSAAGAAAITVAAAGCLGSDDDGEEYEIDPEEDILLEGYRSYWVGLEPESIDGVENPTLVLEDGGEYTMEWINSGDMHHDLAIWDDGNDVVDDLQTDQVSVGGEGEVLEFTADPEMVTYVCTFHESSQIGDLIVE</sequence>
<dbReference type="RefSeq" id="WP_007257657.1">
    <property type="nucleotide sequence ID" value="NZ_AOHZ01000010.1"/>
</dbReference>
<dbReference type="Gene3D" id="2.60.40.420">
    <property type="entry name" value="Cupredoxins - blue copper proteins"/>
    <property type="match status" value="1"/>
</dbReference>
<evidence type="ECO:0008006" key="3">
    <source>
        <dbReference type="Google" id="ProtNLM"/>
    </source>
</evidence>
<dbReference type="STRING" id="1227499.C493_01729"/>
<keyword evidence="2" id="KW-1185">Reference proteome</keyword>
<organism evidence="1 2">
    <name type="scientific">Natronolimnohabitans innermongolicus JCM 12255</name>
    <dbReference type="NCBI Taxonomy" id="1227499"/>
    <lineage>
        <taxon>Archaea</taxon>
        <taxon>Methanobacteriati</taxon>
        <taxon>Methanobacteriota</taxon>
        <taxon>Stenosarchaea group</taxon>
        <taxon>Halobacteria</taxon>
        <taxon>Halobacteriales</taxon>
        <taxon>Natrialbaceae</taxon>
        <taxon>Natronolimnohabitans</taxon>
    </lineage>
</organism>
<protein>
    <recommendedName>
        <fullName evidence="3">Blue (Type 1) copper domain-containing protein</fullName>
    </recommendedName>
</protein>
<evidence type="ECO:0000313" key="1">
    <source>
        <dbReference type="EMBL" id="ELY61778.1"/>
    </source>
</evidence>
<proteinExistence type="predicted"/>
<dbReference type="EMBL" id="AOHZ01000010">
    <property type="protein sequence ID" value="ELY61778.1"/>
    <property type="molecule type" value="Genomic_DNA"/>
</dbReference>
<dbReference type="InterPro" id="IPR008972">
    <property type="entry name" value="Cupredoxin"/>
</dbReference>
<dbReference type="SUPFAM" id="SSF49503">
    <property type="entry name" value="Cupredoxins"/>
    <property type="match status" value="1"/>
</dbReference>
<gene>
    <name evidence="1" type="ORF">C493_01729</name>
</gene>
<accession>L9XM82</accession>
<dbReference type="OrthoDB" id="6744at2157"/>
<dbReference type="PROSITE" id="PS51257">
    <property type="entry name" value="PROKAR_LIPOPROTEIN"/>
    <property type="match status" value="1"/>
</dbReference>
<reference evidence="1 2" key="1">
    <citation type="journal article" date="2014" name="PLoS Genet.">
        <title>Phylogenetically driven sequencing of extremely halophilic archaea reveals strategies for static and dynamic osmo-response.</title>
        <authorList>
            <person name="Becker E.A."/>
            <person name="Seitzer P.M."/>
            <person name="Tritt A."/>
            <person name="Larsen D."/>
            <person name="Krusor M."/>
            <person name="Yao A.I."/>
            <person name="Wu D."/>
            <person name="Madern D."/>
            <person name="Eisen J.A."/>
            <person name="Darling A.E."/>
            <person name="Facciotti M.T."/>
        </authorList>
    </citation>
    <scope>NUCLEOTIDE SEQUENCE [LARGE SCALE GENOMIC DNA]</scope>
    <source>
        <strain evidence="1 2">JCM 12255</strain>
    </source>
</reference>
<evidence type="ECO:0000313" key="2">
    <source>
        <dbReference type="Proteomes" id="UP000011602"/>
    </source>
</evidence>
<name>L9XM82_9EURY</name>
<dbReference type="eggNOG" id="arCOG11135">
    <property type="taxonomic scope" value="Archaea"/>
</dbReference>
<dbReference type="AlphaFoldDB" id="L9XM82"/>
<comment type="caution">
    <text evidence="1">The sequence shown here is derived from an EMBL/GenBank/DDBJ whole genome shotgun (WGS) entry which is preliminary data.</text>
</comment>